<sequence>MPYVRQRKDKSGKWRTRLDLSLCSSSISDIFGTGSLIDKTMSAKTVSHAELEHRKFTPGTLLNQSMSDIFGYVVPNIEIANTYHTEFNHTIKFIKCNDNFAFMGISWGDVLQKVTLEKDRVQCSESKITFSMFDMAMMNNGDLLVSSRKTDLQLYTTDNQAKTFGMVSPLYTLGVHVNKKNEIFLGLSESNCNTFSNGIVRKVVLMNHNGDIKQCFEYDRYNQRLFTWPSRICTNNKYIFVVDLLHCKPGRVVVIDKVGQLQWKYNGSFDKFDPKDIAVTSTEIVIVTDCNNHALHILSLTGEVIICKKISELGIYRPYSLSIDDDEKLWIGTWNSKSQIHNIMLVI</sequence>
<dbReference type="OrthoDB" id="6145340at2759"/>
<protein>
    <submittedName>
        <fullName evidence="1">Uncharacterized protein</fullName>
    </submittedName>
</protein>
<reference evidence="1" key="1">
    <citation type="submission" date="2018-11" db="EMBL/GenBank/DDBJ databases">
        <authorList>
            <person name="Alioto T."/>
            <person name="Alioto T."/>
        </authorList>
    </citation>
    <scope>NUCLEOTIDE SEQUENCE</scope>
</reference>
<comment type="caution">
    <text evidence="1">The sequence shown here is derived from an EMBL/GenBank/DDBJ whole genome shotgun (WGS) entry which is preliminary data.</text>
</comment>
<dbReference type="SUPFAM" id="SSF63829">
    <property type="entry name" value="Calcium-dependent phosphotriesterase"/>
    <property type="match status" value="1"/>
</dbReference>
<organism evidence="1 2">
    <name type="scientific">Mytilus galloprovincialis</name>
    <name type="common">Mediterranean mussel</name>
    <dbReference type="NCBI Taxonomy" id="29158"/>
    <lineage>
        <taxon>Eukaryota</taxon>
        <taxon>Metazoa</taxon>
        <taxon>Spiralia</taxon>
        <taxon>Lophotrochozoa</taxon>
        <taxon>Mollusca</taxon>
        <taxon>Bivalvia</taxon>
        <taxon>Autobranchia</taxon>
        <taxon>Pteriomorphia</taxon>
        <taxon>Mytilida</taxon>
        <taxon>Mytiloidea</taxon>
        <taxon>Mytilidae</taxon>
        <taxon>Mytilinae</taxon>
        <taxon>Mytilus</taxon>
    </lineage>
</organism>
<evidence type="ECO:0000313" key="2">
    <source>
        <dbReference type="Proteomes" id="UP000596742"/>
    </source>
</evidence>
<dbReference type="Proteomes" id="UP000596742">
    <property type="component" value="Unassembled WGS sequence"/>
</dbReference>
<dbReference type="Gene3D" id="2.120.10.30">
    <property type="entry name" value="TolB, C-terminal domain"/>
    <property type="match status" value="1"/>
</dbReference>
<dbReference type="EMBL" id="UYJE01001097">
    <property type="protein sequence ID" value="VDH99069.1"/>
    <property type="molecule type" value="Genomic_DNA"/>
</dbReference>
<keyword evidence="2" id="KW-1185">Reference proteome</keyword>
<proteinExistence type="predicted"/>
<gene>
    <name evidence="1" type="ORF">MGAL_10B038862</name>
</gene>
<dbReference type="InterPro" id="IPR011042">
    <property type="entry name" value="6-blade_b-propeller_TolB-like"/>
</dbReference>
<name>A0A8B6C3Q7_MYTGA</name>
<evidence type="ECO:0000313" key="1">
    <source>
        <dbReference type="EMBL" id="VDH99069.1"/>
    </source>
</evidence>
<dbReference type="AlphaFoldDB" id="A0A8B6C3Q7"/>
<accession>A0A8B6C3Q7</accession>